<gene>
    <name evidence="3" type="ORF">C2E20_4611</name>
</gene>
<organism evidence="3 4">
    <name type="scientific">Micractinium conductrix</name>
    <dbReference type="NCBI Taxonomy" id="554055"/>
    <lineage>
        <taxon>Eukaryota</taxon>
        <taxon>Viridiplantae</taxon>
        <taxon>Chlorophyta</taxon>
        <taxon>core chlorophytes</taxon>
        <taxon>Trebouxiophyceae</taxon>
        <taxon>Chlorellales</taxon>
        <taxon>Chlorellaceae</taxon>
        <taxon>Chlorella clade</taxon>
        <taxon>Micractinium</taxon>
    </lineage>
</organism>
<feature type="transmembrane region" description="Helical" evidence="1">
    <location>
        <begin position="610"/>
        <end position="632"/>
    </location>
</feature>
<protein>
    <submittedName>
        <fullName evidence="3">Uncharacterized protein</fullName>
    </submittedName>
</protein>
<feature type="signal peptide" evidence="2">
    <location>
        <begin position="1"/>
        <end position="21"/>
    </location>
</feature>
<evidence type="ECO:0000313" key="3">
    <source>
        <dbReference type="EMBL" id="PSC72081.1"/>
    </source>
</evidence>
<keyword evidence="4" id="KW-1185">Reference proteome</keyword>
<evidence type="ECO:0000256" key="1">
    <source>
        <dbReference type="SAM" id="Phobius"/>
    </source>
</evidence>
<dbReference type="Proteomes" id="UP000239649">
    <property type="component" value="Unassembled WGS sequence"/>
</dbReference>
<evidence type="ECO:0000313" key="4">
    <source>
        <dbReference type="Proteomes" id="UP000239649"/>
    </source>
</evidence>
<keyword evidence="2" id="KW-0732">Signal</keyword>
<feature type="transmembrane region" description="Helical" evidence="1">
    <location>
        <begin position="644"/>
        <end position="663"/>
    </location>
</feature>
<name>A0A2P6VDE6_9CHLO</name>
<dbReference type="PROSITE" id="PS51257">
    <property type="entry name" value="PROKAR_LIPOPROTEIN"/>
    <property type="match status" value="1"/>
</dbReference>
<keyword evidence="1" id="KW-0812">Transmembrane</keyword>
<evidence type="ECO:0000256" key="2">
    <source>
        <dbReference type="SAM" id="SignalP"/>
    </source>
</evidence>
<reference evidence="3 4" key="1">
    <citation type="journal article" date="2018" name="Plant J.">
        <title>Genome sequences of Chlorella sorokiniana UTEX 1602 and Micractinium conductrix SAG 241.80: implications to maltose excretion by a green alga.</title>
        <authorList>
            <person name="Arriola M.B."/>
            <person name="Velmurugan N."/>
            <person name="Zhang Y."/>
            <person name="Plunkett M.H."/>
            <person name="Hondzo H."/>
            <person name="Barney B.M."/>
        </authorList>
    </citation>
    <scope>NUCLEOTIDE SEQUENCE [LARGE SCALE GENOMIC DNA]</scope>
    <source>
        <strain evidence="3 4">SAG 241.80</strain>
    </source>
</reference>
<sequence length="693" mass="71549">MKAATIMALALAAALACGAVAQDPQASPSLADLGASLTPGDVVGNPLGLVPVRGAVAAAATVNACRWCHLPSLLPPGAAALLLTRLPQLPADDHHVAVPLLRSQHNAEVSLDADNLWTFEFDGYNVENVGVATCTTSRSAQPAPPHFTLPAPSRQDPAWPTIYTLFSSVSSPDYAPIQFGEFNKTDLDAIAQGMMLPDGTELGYIDIYDAVNDTAICVVVRMAADPTQAIFGIFGNDQSESELVGGIGMEVDDVTDIPLTEEEIANLPDPDSLIGPESPAPARKLFSRMHPMLGGSMAKPIALASKAQVTQMGDSSLFADSQLGTCNDPANFASPSMGDGGDVVRTGFYKWTAPFAGFLTAYVCSNDFLASLVVLGNGVDADGKRIVLGNLGCGGVYRSCTDRNLNDPDSQLIIKVKKGQAYIFAVTGVDVGDFGAFKLNLNLEKSGSSMAIAEFIGAKAKMTVSGNNKGNPTTFAAKCGTSKSDGPDMACGTGFGATVTIMAEATVEGGKATAVGCGTCAKPAAVKGVQAGSFYYLVVSGIQKADAGAFKLSVETKKARKPLETSPPMWALVATAAAGLNAGHGLASLMDHNVMMDVGTDHYSAAFPKMSTATATACSTLSAVATGASLAAYFAENEAKRDPAFLTAAVLAGLPIIYSMLVLGPAKVVLENKGLTTTERSSYFSAWGVKKAG</sequence>
<proteinExistence type="predicted"/>
<dbReference type="AlphaFoldDB" id="A0A2P6VDE6"/>
<comment type="caution">
    <text evidence="3">The sequence shown here is derived from an EMBL/GenBank/DDBJ whole genome shotgun (WGS) entry which is preliminary data.</text>
</comment>
<keyword evidence="1" id="KW-1133">Transmembrane helix</keyword>
<accession>A0A2P6VDE6</accession>
<feature type="chain" id="PRO_5015149976" evidence="2">
    <location>
        <begin position="22"/>
        <end position="693"/>
    </location>
</feature>
<dbReference type="EMBL" id="LHPF02000011">
    <property type="protein sequence ID" value="PSC72081.1"/>
    <property type="molecule type" value="Genomic_DNA"/>
</dbReference>
<keyword evidence="1" id="KW-0472">Membrane</keyword>